<name>A0ABN7AQV9_9HEMI</name>
<evidence type="ECO:0000313" key="1">
    <source>
        <dbReference type="EMBL" id="BES93300.1"/>
    </source>
</evidence>
<reference evidence="1 2" key="1">
    <citation type="submission" date="2023-09" db="EMBL/GenBank/DDBJ databases">
        <title>Nesidiocoris tenuis whole genome shotgun sequence.</title>
        <authorList>
            <person name="Shibata T."/>
            <person name="Shimoda M."/>
            <person name="Kobayashi T."/>
            <person name="Uehara T."/>
        </authorList>
    </citation>
    <scope>NUCLEOTIDE SEQUENCE [LARGE SCALE GENOMIC DNA]</scope>
    <source>
        <strain evidence="1 2">Japan</strain>
    </source>
</reference>
<sequence>MTRNITEEELERMAAKELLKEAEIRENWAKVEGPSAYKVRRIARTNQVFLRQTVKNVVRSNLRMEKKT</sequence>
<evidence type="ECO:0000313" key="2">
    <source>
        <dbReference type="Proteomes" id="UP001307889"/>
    </source>
</evidence>
<accession>A0ABN7AQV9</accession>
<keyword evidence="2" id="KW-1185">Reference proteome</keyword>
<dbReference type="EMBL" id="AP028912">
    <property type="protein sequence ID" value="BES93300.1"/>
    <property type="molecule type" value="Genomic_DNA"/>
</dbReference>
<gene>
    <name evidence="1" type="ORF">NTJ_06109</name>
</gene>
<proteinExistence type="predicted"/>
<organism evidence="1 2">
    <name type="scientific">Nesidiocoris tenuis</name>
    <dbReference type="NCBI Taxonomy" id="355587"/>
    <lineage>
        <taxon>Eukaryota</taxon>
        <taxon>Metazoa</taxon>
        <taxon>Ecdysozoa</taxon>
        <taxon>Arthropoda</taxon>
        <taxon>Hexapoda</taxon>
        <taxon>Insecta</taxon>
        <taxon>Pterygota</taxon>
        <taxon>Neoptera</taxon>
        <taxon>Paraneoptera</taxon>
        <taxon>Hemiptera</taxon>
        <taxon>Heteroptera</taxon>
        <taxon>Panheteroptera</taxon>
        <taxon>Cimicomorpha</taxon>
        <taxon>Miridae</taxon>
        <taxon>Dicyphina</taxon>
        <taxon>Nesidiocoris</taxon>
    </lineage>
</organism>
<dbReference type="Proteomes" id="UP001307889">
    <property type="component" value="Chromosome 4"/>
</dbReference>
<protein>
    <submittedName>
        <fullName evidence="1">Uncharacterized protein</fullName>
    </submittedName>
</protein>